<dbReference type="eggNOG" id="COG0524">
    <property type="taxonomic scope" value="Bacteria"/>
</dbReference>
<dbReference type="PANTHER" id="PTHR10584:SF166">
    <property type="entry name" value="RIBOKINASE"/>
    <property type="match status" value="1"/>
</dbReference>
<comment type="subunit">
    <text evidence="12">Homodimer.</text>
</comment>
<dbReference type="Proteomes" id="UP000001660">
    <property type="component" value="Chromosome"/>
</dbReference>
<evidence type="ECO:0000256" key="7">
    <source>
        <dbReference type="ARBA" id="ARBA00022777"/>
    </source>
</evidence>
<feature type="active site" description="Proton acceptor" evidence="12">
    <location>
        <position position="245"/>
    </location>
</feature>
<keyword evidence="5 12" id="KW-0479">Metal-binding</keyword>
<dbReference type="EMBL" id="FP929003">
    <property type="protein sequence ID" value="CBK40094.1"/>
    <property type="molecule type" value="Genomic_DNA"/>
</dbReference>
<dbReference type="CDD" id="cd01174">
    <property type="entry name" value="ribokinase"/>
    <property type="match status" value="1"/>
</dbReference>
<feature type="domain" description="Carbohydrate kinase PfkB" evidence="13">
    <location>
        <begin position="2"/>
        <end position="287"/>
    </location>
</feature>
<dbReference type="PANTHER" id="PTHR10584">
    <property type="entry name" value="SUGAR KINASE"/>
    <property type="match status" value="1"/>
</dbReference>
<dbReference type="STRING" id="330214.NIDE0315"/>
<evidence type="ECO:0000256" key="5">
    <source>
        <dbReference type="ARBA" id="ARBA00022723"/>
    </source>
</evidence>
<dbReference type="KEGG" id="nde:NIDE0315"/>
<keyword evidence="7 12" id="KW-0418">Kinase</keyword>
<dbReference type="HOGENOM" id="CLU_027634_2_0_0"/>
<dbReference type="GO" id="GO:0019303">
    <property type="term" value="P:D-ribose catabolic process"/>
    <property type="evidence" value="ECO:0007669"/>
    <property type="project" value="UniProtKB-UniRule"/>
</dbReference>
<evidence type="ECO:0000256" key="9">
    <source>
        <dbReference type="ARBA" id="ARBA00022842"/>
    </source>
</evidence>
<feature type="binding site" evidence="12">
    <location>
        <position position="269"/>
    </location>
    <ligand>
        <name>ATP</name>
        <dbReference type="ChEBI" id="CHEBI:30616"/>
    </ligand>
</feature>
<dbReference type="InterPro" id="IPR011877">
    <property type="entry name" value="Ribokinase"/>
</dbReference>
<dbReference type="InterPro" id="IPR011611">
    <property type="entry name" value="PfkB_dom"/>
</dbReference>
<protein>
    <recommendedName>
        <fullName evidence="3 12">Ribokinase</fullName>
        <shortName evidence="12">RK</shortName>
        <ecNumber evidence="2 12">2.7.1.15</ecNumber>
    </recommendedName>
</protein>
<evidence type="ECO:0000313" key="14">
    <source>
        <dbReference type="EMBL" id="CBK40094.1"/>
    </source>
</evidence>
<keyword evidence="15" id="KW-1185">Reference proteome</keyword>
<keyword evidence="11 12" id="KW-0119">Carbohydrate metabolism</keyword>
<comment type="activity regulation">
    <text evidence="12">Activated by a monovalent cation that binds near, but not in, the active site. The most likely occupant of the site in vivo is potassium. Ion binding induces a conformational change that may alter substrate affinity.</text>
</comment>
<organism evidence="14 15">
    <name type="scientific">Nitrospira defluvii</name>
    <dbReference type="NCBI Taxonomy" id="330214"/>
    <lineage>
        <taxon>Bacteria</taxon>
        <taxon>Pseudomonadati</taxon>
        <taxon>Nitrospirota</taxon>
        <taxon>Nitrospiria</taxon>
        <taxon>Nitrospirales</taxon>
        <taxon>Nitrospiraceae</taxon>
        <taxon>Nitrospira</taxon>
    </lineage>
</organism>
<comment type="cofactor">
    <cofactor evidence="12">
        <name>Mg(2+)</name>
        <dbReference type="ChEBI" id="CHEBI:18420"/>
    </cofactor>
    <text evidence="12">Requires a divalent cation, most likely magnesium in vivo, as an electrophilic catalyst to aid phosphoryl group transfer. It is the chelate of the metal and the nucleotide that is the actual substrate.</text>
</comment>
<dbReference type="InterPro" id="IPR002139">
    <property type="entry name" value="Ribo/fructo_kinase"/>
</dbReference>
<comment type="catalytic activity">
    <reaction evidence="12">
        <text>D-ribose + ATP = D-ribose 5-phosphate + ADP + H(+)</text>
        <dbReference type="Rhea" id="RHEA:13697"/>
        <dbReference type="ChEBI" id="CHEBI:15378"/>
        <dbReference type="ChEBI" id="CHEBI:30616"/>
        <dbReference type="ChEBI" id="CHEBI:47013"/>
        <dbReference type="ChEBI" id="CHEBI:78346"/>
        <dbReference type="ChEBI" id="CHEBI:456216"/>
        <dbReference type="EC" id="2.7.1.15"/>
    </reaction>
</comment>
<dbReference type="InterPro" id="IPR002173">
    <property type="entry name" value="Carboh/pur_kinase_PfkB_CS"/>
</dbReference>
<feature type="binding site" evidence="12">
    <location>
        <position position="275"/>
    </location>
    <ligand>
        <name>K(+)</name>
        <dbReference type="ChEBI" id="CHEBI:29103"/>
    </ligand>
</feature>
<evidence type="ECO:0000313" key="15">
    <source>
        <dbReference type="Proteomes" id="UP000001660"/>
    </source>
</evidence>
<dbReference type="GO" id="GO:0004747">
    <property type="term" value="F:ribokinase activity"/>
    <property type="evidence" value="ECO:0007669"/>
    <property type="project" value="UniProtKB-UniRule"/>
</dbReference>
<dbReference type="GO" id="GO:0005524">
    <property type="term" value="F:ATP binding"/>
    <property type="evidence" value="ECO:0007669"/>
    <property type="project" value="UniProtKB-UniRule"/>
</dbReference>
<dbReference type="PROSITE" id="PS00584">
    <property type="entry name" value="PFKB_KINASES_2"/>
    <property type="match status" value="1"/>
</dbReference>
<comment type="function">
    <text evidence="12">Catalyzes the phosphorylation of ribose at O-5 in a reaction requiring ATP and magnesium. The resulting D-ribose-5-phosphate can then be used either for sythesis of nucleotides, histidine, and tryptophan, or as a component of the pentose phosphate pathway.</text>
</comment>
<comment type="pathway">
    <text evidence="12">Carbohydrate metabolism; D-ribose degradation; D-ribose 5-phosphate from beta-D-ribopyranose: step 2/2.</text>
</comment>
<keyword evidence="10 12" id="KW-0630">Potassium</keyword>
<evidence type="ECO:0000256" key="11">
    <source>
        <dbReference type="ARBA" id="ARBA00023277"/>
    </source>
</evidence>
<sequence>MILVVGSSNIDLVVSVDRLPGRGETVLGSRFAQSFGGKGANQAIAAARAGADVAFLSKLGADANGLLIERHLAEQGLLRPILLRDAEFPTGVAMILVDHSGENQIAVVPGSNGRLTPTDVLQHRELIAGARVLLVQMEIPLETVLEALRLGRECGLTTILNPAPAAPLTPDLLRLVDILTPNETEAQMLTGSTDPEEAARILTGRGVGTVVVTCGPGGAFLTTGNDVIHVPGFRVETIDSTGAGDAFSGALASAVAEGVPLTSAIERANAAGALATAGRGAQESMPTKDDIEQLCRSRMREMEPPQRS</sequence>
<keyword evidence="12" id="KW-0963">Cytoplasm</keyword>
<keyword evidence="4 12" id="KW-0808">Transferase</keyword>
<keyword evidence="6 12" id="KW-0547">Nucleotide-binding</keyword>
<dbReference type="EC" id="2.7.1.15" evidence="2 12"/>
<feature type="binding site" evidence="12">
    <location>
        <begin position="9"/>
        <end position="11"/>
    </location>
    <ligand>
        <name>substrate</name>
    </ligand>
</feature>
<feature type="binding site" evidence="12">
    <location>
        <begin position="244"/>
        <end position="245"/>
    </location>
    <ligand>
        <name>ATP</name>
        <dbReference type="ChEBI" id="CHEBI:30616"/>
    </ligand>
</feature>
<dbReference type="NCBIfam" id="TIGR02152">
    <property type="entry name" value="D_ribokin_bact"/>
    <property type="match status" value="1"/>
</dbReference>
<keyword evidence="8 12" id="KW-0067">ATP-binding</keyword>
<feature type="binding site" evidence="12">
    <location>
        <begin position="213"/>
        <end position="218"/>
    </location>
    <ligand>
        <name>ATP</name>
        <dbReference type="ChEBI" id="CHEBI:30616"/>
    </ligand>
</feature>
<dbReference type="SUPFAM" id="SSF53613">
    <property type="entry name" value="Ribokinase-like"/>
    <property type="match status" value="1"/>
</dbReference>
<evidence type="ECO:0000256" key="4">
    <source>
        <dbReference type="ARBA" id="ARBA00022679"/>
    </source>
</evidence>
<reference evidence="14 15" key="1">
    <citation type="journal article" date="2010" name="Proc. Natl. Acad. Sci. U.S.A.">
        <title>A Nitrospira metagenome illuminates the physiology and evolution of globally important nitrite-oxidizing bacteria.</title>
        <authorList>
            <person name="Lucker S."/>
            <person name="Wagner M."/>
            <person name="Maixner F."/>
            <person name="Pelletier E."/>
            <person name="Koch H."/>
            <person name="Vacherie B."/>
            <person name="Rattei T."/>
            <person name="Sinninghe Damste J."/>
            <person name="Spieck E."/>
            <person name="Le Paslier D."/>
            <person name="Daims H."/>
        </authorList>
    </citation>
    <scope>NUCLEOTIDE SEQUENCE [LARGE SCALE GENOMIC DNA]</scope>
</reference>
<feature type="binding site" evidence="12">
    <location>
        <position position="278"/>
    </location>
    <ligand>
        <name>K(+)</name>
        <dbReference type="ChEBI" id="CHEBI:29103"/>
    </ligand>
</feature>
<dbReference type="HAMAP" id="MF_01987">
    <property type="entry name" value="Ribokinase"/>
    <property type="match status" value="1"/>
</dbReference>
<feature type="binding site" evidence="12">
    <location>
        <position position="241"/>
    </location>
    <ligand>
        <name>K(+)</name>
        <dbReference type="ChEBI" id="CHEBI:29103"/>
    </ligand>
</feature>
<feature type="binding site" evidence="12">
    <location>
        <position position="284"/>
    </location>
    <ligand>
        <name>K(+)</name>
        <dbReference type="ChEBI" id="CHEBI:29103"/>
    </ligand>
</feature>
<evidence type="ECO:0000256" key="8">
    <source>
        <dbReference type="ARBA" id="ARBA00022840"/>
    </source>
</evidence>
<comment type="subcellular location">
    <subcellularLocation>
        <location evidence="12">Cytoplasm</location>
    </subcellularLocation>
</comment>
<name>D8PA35_9BACT</name>
<dbReference type="GO" id="GO:0046872">
    <property type="term" value="F:metal ion binding"/>
    <property type="evidence" value="ECO:0007669"/>
    <property type="project" value="UniProtKB-KW"/>
</dbReference>
<feature type="binding site" evidence="12">
    <location>
        <position position="280"/>
    </location>
    <ligand>
        <name>K(+)</name>
        <dbReference type="ChEBI" id="CHEBI:29103"/>
    </ligand>
</feature>
<dbReference type="AlphaFoldDB" id="D8PA35"/>
<evidence type="ECO:0000259" key="13">
    <source>
        <dbReference type="Pfam" id="PF00294"/>
    </source>
</evidence>
<keyword evidence="9 12" id="KW-0460">Magnesium</keyword>
<feature type="binding site" evidence="12">
    <location>
        <position position="245"/>
    </location>
    <ligand>
        <name>substrate</name>
    </ligand>
</feature>
<evidence type="ECO:0000256" key="10">
    <source>
        <dbReference type="ARBA" id="ARBA00022958"/>
    </source>
</evidence>
<dbReference type="InterPro" id="IPR029056">
    <property type="entry name" value="Ribokinase-like"/>
</dbReference>
<feature type="binding site" evidence="12">
    <location>
        <begin position="37"/>
        <end position="41"/>
    </location>
    <ligand>
        <name>substrate</name>
    </ligand>
</feature>
<dbReference type="PRINTS" id="PR00990">
    <property type="entry name" value="RIBOKINASE"/>
</dbReference>
<evidence type="ECO:0000256" key="6">
    <source>
        <dbReference type="ARBA" id="ARBA00022741"/>
    </source>
</evidence>
<dbReference type="Pfam" id="PF00294">
    <property type="entry name" value="PfkB"/>
    <property type="match status" value="1"/>
</dbReference>
<feature type="binding site" evidence="12">
    <location>
        <position position="239"/>
    </location>
    <ligand>
        <name>K(+)</name>
        <dbReference type="ChEBI" id="CHEBI:29103"/>
    </ligand>
</feature>
<dbReference type="GO" id="GO:0005829">
    <property type="term" value="C:cytosol"/>
    <property type="evidence" value="ECO:0007669"/>
    <property type="project" value="TreeGrafter"/>
</dbReference>
<dbReference type="UniPathway" id="UPA00916">
    <property type="reaction ID" value="UER00889"/>
</dbReference>
<dbReference type="OrthoDB" id="9775849at2"/>
<accession>D8PA35</accession>
<evidence type="ECO:0000256" key="12">
    <source>
        <dbReference type="HAMAP-Rule" id="MF_01987"/>
    </source>
</evidence>
<evidence type="ECO:0000256" key="3">
    <source>
        <dbReference type="ARBA" id="ARBA00016943"/>
    </source>
</evidence>
<evidence type="ECO:0000256" key="1">
    <source>
        <dbReference type="ARBA" id="ARBA00005380"/>
    </source>
</evidence>
<comment type="similarity">
    <text evidence="12">Belongs to the carbohydrate kinase PfkB family. Ribokinase subfamily.</text>
</comment>
<dbReference type="Gene3D" id="3.40.1190.20">
    <property type="match status" value="1"/>
</dbReference>
<proteinExistence type="inferred from homology"/>
<feature type="binding site" evidence="12">
    <location>
        <position position="138"/>
    </location>
    <ligand>
        <name>substrate</name>
    </ligand>
</feature>
<gene>
    <name evidence="12 14" type="primary">rbsK</name>
    <name evidence="14" type="ORF">NIDE0315</name>
</gene>
<feature type="binding site" evidence="12">
    <location>
        <position position="182"/>
    </location>
    <ligand>
        <name>ATP</name>
        <dbReference type="ChEBI" id="CHEBI:30616"/>
    </ligand>
</feature>
<comment type="similarity">
    <text evidence="1">Belongs to the carbohydrate kinase pfkB family.</text>
</comment>
<comment type="caution">
    <text evidence="12">Lacks conserved residue(s) required for the propagation of feature annotation.</text>
</comment>
<evidence type="ECO:0000256" key="2">
    <source>
        <dbReference type="ARBA" id="ARBA00012035"/>
    </source>
</evidence>